<feature type="site" description="Important for substrate specificity" evidence="8">
    <location>
        <position position="192"/>
    </location>
</feature>
<dbReference type="PANTHER" id="PTHR20919:SF0">
    <property type="entry name" value="HOMOSERINE O-SUCCINYLTRANSFERASE"/>
    <property type="match status" value="1"/>
</dbReference>
<evidence type="ECO:0000256" key="9">
    <source>
        <dbReference type="PIRSR" id="PIRSR000450-1"/>
    </source>
</evidence>
<dbReference type="InterPro" id="IPR005697">
    <property type="entry name" value="HST_MetA"/>
</dbReference>
<dbReference type="Pfam" id="PF04204">
    <property type="entry name" value="HTS"/>
    <property type="match status" value="1"/>
</dbReference>
<dbReference type="HAMAP" id="MF_00295">
    <property type="entry name" value="MetA_acyltransf"/>
    <property type="match status" value="1"/>
</dbReference>
<evidence type="ECO:0000313" key="10">
    <source>
        <dbReference type="EMBL" id="TJY41030.1"/>
    </source>
</evidence>
<evidence type="ECO:0000256" key="2">
    <source>
        <dbReference type="ARBA" id="ARBA00022490"/>
    </source>
</evidence>
<dbReference type="GO" id="GO:0004414">
    <property type="term" value="F:homoserine O-acetyltransferase activity"/>
    <property type="evidence" value="ECO:0007669"/>
    <property type="project" value="UniProtKB-EC"/>
</dbReference>
<dbReference type="InterPro" id="IPR033752">
    <property type="entry name" value="MetA_family"/>
</dbReference>
<keyword evidence="11" id="KW-1185">Reference proteome</keyword>
<evidence type="ECO:0000256" key="5">
    <source>
        <dbReference type="ARBA" id="ARBA00023167"/>
    </source>
</evidence>
<evidence type="ECO:0000256" key="1">
    <source>
        <dbReference type="ARBA" id="ARBA00004496"/>
    </source>
</evidence>
<dbReference type="FunFam" id="3.40.50.880:FF:000004">
    <property type="entry name" value="Homoserine O-succinyltransferase"/>
    <property type="match status" value="1"/>
</dbReference>
<reference evidence="10 11" key="1">
    <citation type="submission" date="2019-04" db="EMBL/GenBank/DDBJ databases">
        <title>Cohnella sp. nov., isolated from soil.</title>
        <authorList>
            <person name="Kim W."/>
        </authorList>
    </citation>
    <scope>NUCLEOTIDE SEQUENCE [LARGE SCALE GENOMIC DNA]</scope>
    <source>
        <strain evidence="10 11">CAU 1483</strain>
    </source>
</reference>
<feature type="binding site" evidence="8">
    <location>
        <position position="163"/>
    </location>
    <ligand>
        <name>substrate</name>
    </ligand>
</feature>
<comment type="caution">
    <text evidence="10">The sequence shown here is derived from an EMBL/GenBank/DDBJ whole genome shotgun (WGS) entry which is preliminary data.</text>
</comment>
<keyword evidence="5 8" id="KW-0486">Methionine biosynthesis</keyword>
<organism evidence="10 11">
    <name type="scientific">Cohnella pontilimi</name>
    <dbReference type="NCBI Taxonomy" id="2564100"/>
    <lineage>
        <taxon>Bacteria</taxon>
        <taxon>Bacillati</taxon>
        <taxon>Bacillota</taxon>
        <taxon>Bacilli</taxon>
        <taxon>Bacillales</taxon>
        <taxon>Paenibacillaceae</taxon>
        <taxon>Cohnella</taxon>
    </lineage>
</organism>
<dbReference type="OrthoDB" id="9772423at2"/>
<protein>
    <recommendedName>
        <fullName evidence="8">Homoserine O-acetyltransferase</fullName>
        <shortName evidence="8">HAT</shortName>
        <ecNumber evidence="8">2.3.1.31</ecNumber>
    </recommendedName>
    <alternativeName>
        <fullName evidence="8">Homoserine transacetylase</fullName>
        <shortName evidence="8">HTA</shortName>
    </alternativeName>
</protein>
<feature type="active site" evidence="8">
    <location>
        <position position="237"/>
    </location>
</feature>
<gene>
    <name evidence="10" type="primary">metA</name>
    <name evidence="8" type="synonym">metAA</name>
    <name evidence="10" type="ORF">E5161_15085</name>
</gene>
<dbReference type="GO" id="GO:0008899">
    <property type="term" value="F:homoserine O-succinyltransferase activity"/>
    <property type="evidence" value="ECO:0007669"/>
    <property type="project" value="UniProtKB-UniRule"/>
</dbReference>
<feature type="active site" description="Acyl-thioester intermediate" evidence="8 9">
    <location>
        <position position="142"/>
    </location>
</feature>
<keyword evidence="2 8" id="KW-0963">Cytoplasm</keyword>
<dbReference type="PANTHER" id="PTHR20919">
    <property type="entry name" value="HOMOSERINE O-SUCCINYLTRANSFERASE"/>
    <property type="match status" value="1"/>
</dbReference>
<dbReference type="EMBL" id="SUPK01000007">
    <property type="protein sequence ID" value="TJY41030.1"/>
    <property type="molecule type" value="Genomic_DNA"/>
</dbReference>
<sequence length="310" mass="35943">MPIKVPDNLPAKEVLAEENIFVMDESVAYHQDIRPLRIAILNLMPTKETTETQLLRLIGNTPLQVEAVLLHPKTHTSKNTSSEHLEAFYKTFDEVEEERFDGMIITGAPVEQLPFEEVTYWDELKTIMDWTVDNVTSTLHICWGAQAGLYHHFGIPKYPLEEKIFGVFPHVVTKPNTKLMRGFDEEFYVPQSRHTEVRREDIDKAEGLEVLSESEEAGVYIASSRQGKQIFVTGHAEYDPLTLKWEYDRDKAKGLRIDVPKNYYPNNDPTRFPRSTWRAHANLLFSNWLNYYVYQETPYDLGKAQKHALL</sequence>
<evidence type="ECO:0000256" key="8">
    <source>
        <dbReference type="HAMAP-Rule" id="MF_00295"/>
    </source>
</evidence>
<dbReference type="EC" id="2.3.1.31" evidence="8"/>
<comment type="caution">
    <text evidence="8">Lacks conserved residue(s) required for the propagation of feature annotation.</text>
</comment>
<name>A0A4U0F8Y9_9BACL</name>
<feature type="site" description="Important for acyl-CoA specificity" evidence="8">
    <location>
        <position position="111"/>
    </location>
</feature>
<keyword evidence="3 8" id="KW-0028">Amino-acid biosynthesis</keyword>
<dbReference type="Gene3D" id="3.40.50.880">
    <property type="match status" value="1"/>
</dbReference>
<evidence type="ECO:0000256" key="6">
    <source>
        <dbReference type="ARBA" id="ARBA00023315"/>
    </source>
</evidence>
<dbReference type="AlphaFoldDB" id="A0A4U0F8Y9"/>
<keyword evidence="4 8" id="KW-0808">Transferase</keyword>
<dbReference type="Proteomes" id="UP000309673">
    <property type="component" value="Unassembled WGS sequence"/>
</dbReference>
<dbReference type="GO" id="GO:0019281">
    <property type="term" value="P:L-methionine biosynthetic process from homoserine via O-succinyl-L-homoserine and cystathionine"/>
    <property type="evidence" value="ECO:0007669"/>
    <property type="project" value="InterPro"/>
</dbReference>
<feature type="active site" description="Proton acceptor" evidence="8">
    <location>
        <position position="235"/>
    </location>
</feature>
<dbReference type="UniPathway" id="UPA00051">
    <property type="reaction ID" value="UER00074"/>
</dbReference>
<feature type="binding site" evidence="8">
    <location>
        <position position="249"/>
    </location>
    <ligand>
        <name>substrate</name>
    </ligand>
</feature>
<comment type="subcellular location">
    <subcellularLocation>
        <location evidence="1 8">Cytoplasm</location>
    </subcellularLocation>
</comment>
<keyword evidence="6 8" id="KW-0012">Acyltransferase</keyword>
<dbReference type="GO" id="GO:0005737">
    <property type="term" value="C:cytoplasm"/>
    <property type="evidence" value="ECO:0007669"/>
    <property type="project" value="UniProtKB-SubCell"/>
</dbReference>
<feature type="binding site" evidence="8">
    <location>
        <position position="192"/>
    </location>
    <ligand>
        <name>substrate</name>
    </ligand>
</feature>
<accession>A0A4U0F8Y9</accession>
<dbReference type="CDD" id="cd03131">
    <property type="entry name" value="GATase1_HTS"/>
    <property type="match status" value="1"/>
</dbReference>
<dbReference type="PIRSF" id="PIRSF000450">
    <property type="entry name" value="H_ser_succinyltr"/>
    <property type="match status" value="1"/>
</dbReference>
<evidence type="ECO:0000256" key="4">
    <source>
        <dbReference type="ARBA" id="ARBA00022679"/>
    </source>
</evidence>
<comment type="pathway">
    <text evidence="8">Amino-acid biosynthesis; L-methionine biosynthesis via de novo pathway; O-acetyl-L-homoserine from L-homoserine: step 1/1.</text>
</comment>
<comment type="catalytic activity">
    <reaction evidence="7 8">
        <text>L-homoserine + acetyl-CoA = O-acetyl-L-homoserine + CoA</text>
        <dbReference type="Rhea" id="RHEA:13701"/>
        <dbReference type="ChEBI" id="CHEBI:57287"/>
        <dbReference type="ChEBI" id="CHEBI:57288"/>
        <dbReference type="ChEBI" id="CHEBI:57476"/>
        <dbReference type="ChEBI" id="CHEBI:57716"/>
        <dbReference type="EC" id="2.3.1.31"/>
    </reaction>
</comment>
<dbReference type="RefSeq" id="WP_136778658.1">
    <property type="nucleotide sequence ID" value="NZ_SUPK01000007.1"/>
</dbReference>
<comment type="function">
    <text evidence="8">Transfers an acetyl group from acetyl-CoA to L-homoserine, forming acetyl-L-homoserine.</text>
</comment>
<comment type="similarity">
    <text evidence="8">Belongs to the MetA family.</text>
</comment>
<dbReference type="NCBIfam" id="TIGR01001">
    <property type="entry name" value="metA"/>
    <property type="match status" value="1"/>
</dbReference>
<evidence type="ECO:0000256" key="7">
    <source>
        <dbReference type="ARBA" id="ARBA00049043"/>
    </source>
</evidence>
<dbReference type="SUPFAM" id="SSF52317">
    <property type="entry name" value="Class I glutamine amidotransferase-like"/>
    <property type="match status" value="1"/>
</dbReference>
<dbReference type="InterPro" id="IPR029062">
    <property type="entry name" value="Class_I_gatase-like"/>
</dbReference>
<evidence type="ECO:0000313" key="11">
    <source>
        <dbReference type="Proteomes" id="UP000309673"/>
    </source>
</evidence>
<evidence type="ECO:0000256" key="3">
    <source>
        <dbReference type="ARBA" id="ARBA00022605"/>
    </source>
</evidence>
<proteinExistence type="inferred from homology"/>